<dbReference type="EMBL" id="FOLL01000015">
    <property type="protein sequence ID" value="SFC59208.1"/>
    <property type="molecule type" value="Genomic_DNA"/>
</dbReference>
<dbReference type="AlphaFoldDB" id="A0A1I1KKK9"/>
<evidence type="ECO:0000313" key="4">
    <source>
        <dbReference type="Proteomes" id="UP000199577"/>
    </source>
</evidence>
<dbReference type="PANTHER" id="PTHR40690">
    <property type="entry name" value="GLL3100 PROTEIN"/>
    <property type="match status" value="1"/>
</dbReference>
<dbReference type="Pfam" id="PF17396">
    <property type="entry name" value="DUF1611_N"/>
    <property type="match status" value="1"/>
</dbReference>
<feature type="domain" description="D-glutamate N-acetyltransferase-like N-terminal" evidence="2">
    <location>
        <begin position="39"/>
        <end position="133"/>
    </location>
</feature>
<evidence type="ECO:0000259" key="1">
    <source>
        <dbReference type="Pfam" id="PF07755"/>
    </source>
</evidence>
<proteinExistence type="predicted"/>
<dbReference type="InterPro" id="IPR035402">
    <property type="entry name" value="DgcN-like_N"/>
</dbReference>
<dbReference type="Pfam" id="PF07755">
    <property type="entry name" value="DUF1611"/>
    <property type="match status" value="1"/>
</dbReference>
<dbReference type="SUPFAM" id="SSF52540">
    <property type="entry name" value="P-loop containing nucleoside triphosphate hydrolases"/>
    <property type="match status" value="1"/>
</dbReference>
<dbReference type="InterPro" id="IPR027417">
    <property type="entry name" value="P-loop_NTPase"/>
</dbReference>
<sequence>METAIILTAGLLSTGDAKTAHGLIRESGRYRIVGVVDHQHAGSDAGEVLDGRSRGIPVVSNMEEALLMAPRWCIVGVATLGGKFPDSMLADVRIALERGVSVVNGLHDFLVDRPDMVALAAASNARIIDIRKPKPFGALHFWTGEINRINTPVVAVIGTDCSLGKRTTSKLMVRIAAAAGIHAEMIYTGQTGWLQGGKYGFIFDSTLNDFVSGELEHAIVQCVREENPDLVLLEGQSALRNPSGPAGAELLRSGGAKHVVLVHAPKRKYYEHNPEWGEIPSLASEIELIAAYGAQVVGIAINTEGCTAAEAADFQQHYQQQFGIPVSLPLTDGCGPLLPVLQALTGKPVGV</sequence>
<dbReference type="InterPro" id="IPR011669">
    <property type="entry name" value="DgcN-like"/>
</dbReference>
<gene>
    <name evidence="3" type="ORF">SAMN05421747_115112</name>
</gene>
<dbReference type="STRING" id="623281.SAMN05421747_115112"/>
<dbReference type="Gene3D" id="3.40.50.720">
    <property type="entry name" value="NAD(P)-binding Rossmann-like Domain"/>
    <property type="match status" value="1"/>
</dbReference>
<evidence type="ECO:0000313" key="3">
    <source>
        <dbReference type="EMBL" id="SFC59208.1"/>
    </source>
</evidence>
<accession>A0A1I1KKK9</accession>
<protein>
    <submittedName>
        <fullName evidence="3">Uncharacterized conserved protein, NAD-dependent epimerase/dehydratase family</fullName>
    </submittedName>
</protein>
<dbReference type="PANTHER" id="PTHR40690:SF1">
    <property type="entry name" value="DUF1611 DOMAIN-CONTAINING PROTEIN"/>
    <property type="match status" value="1"/>
</dbReference>
<dbReference type="OrthoDB" id="9778498at2"/>
<reference evidence="4" key="1">
    <citation type="submission" date="2016-10" db="EMBL/GenBank/DDBJ databases">
        <authorList>
            <person name="Varghese N."/>
            <person name="Submissions S."/>
        </authorList>
    </citation>
    <scope>NUCLEOTIDE SEQUENCE [LARGE SCALE GENOMIC DNA]</scope>
    <source>
        <strain evidence="4">DSM 22900</strain>
    </source>
</reference>
<dbReference type="Proteomes" id="UP000199577">
    <property type="component" value="Unassembled WGS sequence"/>
</dbReference>
<dbReference type="RefSeq" id="WP_090974419.1">
    <property type="nucleotide sequence ID" value="NZ_FOLL01000015.1"/>
</dbReference>
<dbReference type="InterPro" id="IPR035086">
    <property type="entry name" value="DgcN-like_C"/>
</dbReference>
<dbReference type="PIRSF" id="PIRSF026760">
    <property type="entry name" value="UCP026760"/>
    <property type="match status" value="1"/>
</dbReference>
<evidence type="ECO:0000259" key="2">
    <source>
        <dbReference type="Pfam" id="PF17396"/>
    </source>
</evidence>
<organism evidence="3 4">
    <name type="scientific">Parapedobacter composti</name>
    <dbReference type="NCBI Taxonomy" id="623281"/>
    <lineage>
        <taxon>Bacteria</taxon>
        <taxon>Pseudomonadati</taxon>
        <taxon>Bacteroidota</taxon>
        <taxon>Sphingobacteriia</taxon>
        <taxon>Sphingobacteriales</taxon>
        <taxon>Sphingobacteriaceae</taxon>
        <taxon>Parapedobacter</taxon>
    </lineage>
</organism>
<dbReference type="Gene3D" id="3.40.50.300">
    <property type="entry name" value="P-loop containing nucleotide triphosphate hydrolases"/>
    <property type="match status" value="1"/>
</dbReference>
<feature type="domain" description="D-glutamate N-acetyltransferase-like C-terminal" evidence="1">
    <location>
        <begin position="140"/>
        <end position="337"/>
    </location>
</feature>
<keyword evidence="4" id="KW-1185">Reference proteome</keyword>
<name>A0A1I1KKK9_9SPHI</name>